<accession>A0A931DAI5</accession>
<name>A0A931DAI5_9MICC</name>
<keyword evidence="1" id="KW-0472">Membrane</keyword>
<dbReference type="RefSeq" id="WP_331271517.1">
    <property type="nucleotide sequence ID" value="NZ_JADOTZ010000001.1"/>
</dbReference>
<protein>
    <submittedName>
        <fullName evidence="2">Uncharacterized protein</fullName>
    </submittedName>
</protein>
<feature type="transmembrane region" description="Helical" evidence="1">
    <location>
        <begin position="20"/>
        <end position="41"/>
    </location>
</feature>
<evidence type="ECO:0000313" key="2">
    <source>
        <dbReference type="EMBL" id="MBG6085344.1"/>
    </source>
</evidence>
<evidence type="ECO:0000313" key="3">
    <source>
        <dbReference type="Proteomes" id="UP000625033"/>
    </source>
</evidence>
<keyword evidence="3" id="KW-1185">Reference proteome</keyword>
<keyword evidence="1" id="KW-1133">Transmembrane helix</keyword>
<dbReference type="InterPro" id="IPR059228">
    <property type="entry name" value="Integral_mb_put"/>
</dbReference>
<reference evidence="2" key="1">
    <citation type="submission" date="2020-11" db="EMBL/GenBank/DDBJ databases">
        <title>Sequencing the genomes of 1000 actinobacteria strains.</title>
        <authorList>
            <person name="Klenk H.-P."/>
        </authorList>
    </citation>
    <scope>NUCLEOTIDE SEQUENCE</scope>
    <source>
        <strain evidence="2">DSM 26152</strain>
    </source>
</reference>
<comment type="caution">
    <text evidence="2">The sequence shown here is derived from an EMBL/GenBank/DDBJ whole genome shotgun (WGS) entry which is preliminary data.</text>
</comment>
<sequence length="88" mass="9712">MNDLKTALKAALNRQEPLFLLGYMLFPLLALICAALGLWMVLTDQTVGGLIVLLVVTQVFAVGAIWAIGRRRRVMEAEQAEPERGTED</sequence>
<feature type="transmembrane region" description="Helical" evidence="1">
    <location>
        <begin position="47"/>
        <end position="68"/>
    </location>
</feature>
<dbReference type="Proteomes" id="UP000625033">
    <property type="component" value="Unassembled WGS sequence"/>
</dbReference>
<dbReference type="AlphaFoldDB" id="A0A931DAI5"/>
<keyword evidence="1" id="KW-0812">Transmembrane</keyword>
<proteinExistence type="predicted"/>
<gene>
    <name evidence="2" type="ORF">IW252_002111</name>
</gene>
<organism evidence="2 3">
    <name type="scientific">Zhihengliuella flava</name>
    <dbReference type="NCBI Taxonomy" id="1285193"/>
    <lineage>
        <taxon>Bacteria</taxon>
        <taxon>Bacillati</taxon>
        <taxon>Actinomycetota</taxon>
        <taxon>Actinomycetes</taxon>
        <taxon>Micrococcales</taxon>
        <taxon>Micrococcaceae</taxon>
        <taxon>Zhihengliuella</taxon>
    </lineage>
</organism>
<evidence type="ECO:0000256" key="1">
    <source>
        <dbReference type="SAM" id="Phobius"/>
    </source>
</evidence>
<dbReference type="EMBL" id="JADOTZ010000001">
    <property type="protein sequence ID" value="MBG6085344.1"/>
    <property type="molecule type" value="Genomic_DNA"/>
</dbReference>
<dbReference type="NCBIfam" id="NF038396">
    <property type="entry name" value="NF038396 family protein"/>
    <property type="match status" value="1"/>
</dbReference>